<gene>
    <name evidence="1" type="ORF">T11_14439</name>
</gene>
<dbReference type="AlphaFoldDB" id="A0A0V1GIV3"/>
<sequence>MYEHISLEECGRGCTGCSESVVAHTFNPSTQEAEAGRFLSSRQAWSTK</sequence>
<evidence type="ECO:0000313" key="1">
    <source>
        <dbReference type="EMBL" id="KRY98149.1"/>
    </source>
</evidence>
<proteinExistence type="predicted"/>
<comment type="caution">
    <text evidence="1">The sequence shown here is derived from an EMBL/GenBank/DDBJ whole genome shotgun (WGS) entry which is preliminary data.</text>
</comment>
<accession>A0A0V1GIV3</accession>
<keyword evidence="2" id="KW-1185">Reference proteome</keyword>
<dbReference type="OrthoDB" id="10394604at2759"/>
<organism evidence="1 2">
    <name type="scientific">Trichinella zimbabwensis</name>
    <dbReference type="NCBI Taxonomy" id="268475"/>
    <lineage>
        <taxon>Eukaryota</taxon>
        <taxon>Metazoa</taxon>
        <taxon>Ecdysozoa</taxon>
        <taxon>Nematoda</taxon>
        <taxon>Enoplea</taxon>
        <taxon>Dorylaimia</taxon>
        <taxon>Trichinellida</taxon>
        <taxon>Trichinellidae</taxon>
        <taxon>Trichinella</taxon>
    </lineage>
</organism>
<reference evidence="1 2" key="1">
    <citation type="submission" date="2015-01" db="EMBL/GenBank/DDBJ databases">
        <title>Evolution of Trichinella species and genotypes.</title>
        <authorList>
            <person name="Korhonen P.K."/>
            <person name="Edoardo P."/>
            <person name="Giuseppe L.R."/>
            <person name="Gasser R.B."/>
        </authorList>
    </citation>
    <scope>NUCLEOTIDE SEQUENCE [LARGE SCALE GENOMIC DNA]</scope>
    <source>
        <strain evidence="1">ISS1029</strain>
    </source>
</reference>
<evidence type="ECO:0000313" key="2">
    <source>
        <dbReference type="Proteomes" id="UP000055024"/>
    </source>
</evidence>
<dbReference type="Proteomes" id="UP000055024">
    <property type="component" value="Unassembled WGS sequence"/>
</dbReference>
<name>A0A0V1GIV3_9BILA</name>
<protein>
    <submittedName>
        <fullName evidence="1">Uncharacterized protein</fullName>
    </submittedName>
</protein>
<dbReference type="EMBL" id="JYDP01001555">
    <property type="protein sequence ID" value="KRY98149.1"/>
    <property type="molecule type" value="Genomic_DNA"/>
</dbReference>